<accession>A0A9J6FL65</accession>
<dbReference type="Proteomes" id="UP000821853">
    <property type="component" value="Chromosome 10"/>
</dbReference>
<feature type="region of interest" description="Disordered" evidence="1">
    <location>
        <begin position="479"/>
        <end position="574"/>
    </location>
</feature>
<feature type="region of interest" description="Disordered" evidence="1">
    <location>
        <begin position="137"/>
        <end position="160"/>
    </location>
</feature>
<evidence type="ECO:0000256" key="1">
    <source>
        <dbReference type="SAM" id="MobiDB-lite"/>
    </source>
</evidence>
<feature type="compositionally biased region" description="Polar residues" evidence="1">
    <location>
        <begin position="11"/>
        <end position="20"/>
    </location>
</feature>
<feature type="region of interest" description="Disordered" evidence="1">
    <location>
        <begin position="1"/>
        <end position="22"/>
    </location>
</feature>
<reference evidence="2 3" key="1">
    <citation type="journal article" date="2020" name="Cell">
        <title>Large-Scale Comparative Analyses of Tick Genomes Elucidate Their Genetic Diversity and Vector Capacities.</title>
        <authorList>
            <consortium name="Tick Genome and Microbiome Consortium (TIGMIC)"/>
            <person name="Jia N."/>
            <person name="Wang J."/>
            <person name="Shi W."/>
            <person name="Du L."/>
            <person name="Sun Y."/>
            <person name="Zhan W."/>
            <person name="Jiang J.F."/>
            <person name="Wang Q."/>
            <person name="Zhang B."/>
            <person name="Ji P."/>
            <person name="Bell-Sakyi L."/>
            <person name="Cui X.M."/>
            <person name="Yuan T.T."/>
            <person name="Jiang B.G."/>
            <person name="Yang W.F."/>
            <person name="Lam T.T."/>
            <person name="Chang Q.C."/>
            <person name="Ding S.J."/>
            <person name="Wang X.J."/>
            <person name="Zhu J.G."/>
            <person name="Ruan X.D."/>
            <person name="Zhao L."/>
            <person name="Wei J.T."/>
            <person name="Ye R.Z."/>
            <person name="Que T.C."/>
            <person name="Du C.H."/>
            <person name="Zhou Y.H."/>
            <person name="Cheng J.X."/>
            <person name="Dai P.F."/>
            <person name="Guo W.B."/>
            <person name="Han X.H."/>
            <person name="Huang E.J."/>
            <person name="Li L.F."/>
            <person name="Wei W."/>
            <person name="Gao Y.C."/>
            <person name="Liu J.Z."/>
            <person name="Shao H.Z."/>
            <person name="Wang X."/>
            <person name="Wang C.C."/>
            <person name="Yang T.C."/>
            <person name="Huo Q.B."/>
            <person name="Li W."/>
            <person name="Chen H.Y."/>
            <person name="Chen S.E."/>
            <person name="Zhou L.G."/>
            <person name="Ni X.B."/>
            <person name="Tian J.H."/>
            <person name="Sheng Y."/>
            <person name="Liu T."/>
            <person name="Pan Y.S."/>
            <person name="Xia L.Y."/>
            <person name="Li J."/>
            <person name="Zhao F."/>
            <person name="Cao W.C."/>
        </authorList>
    </citation>
    <scope>NUCLEOTIDE SEQUENCE [LARGE SCALE GENOMIC DNA]</scope>
    <source>
        <strain evidence="2">HaeL-2018</strain>
    </source>
</reference>
<feature type="compositionally biased region" description="Low complexity" evidence="1">
    <location>
        <begin position="489"/>
        <end position="505"/>
    </location>
</feature>
<protein>
    <submittedName>
        <fullName evidence="2">Uncharacterized protein</fullName>
    </submittedName>
</protein>
<dbReference type="OrthoDB" id="6515620at2759"/>
<evidence type="ECO:0000313" key="2">
    <source>
        <dbReference type="EMBL" id="KAH9363842.1"/>
    </source>
</evidence>
<proteinExistence type="predicted"/>
<dbReference type="EMBL" id="JABSTR010000002">
    <property type="protein sequence ID" value="KAH9363842.1"/>
    <property type="molecule type" value="Genomic_DNA"/>
</dbReference>
<dbReference type="VEuPathDB" id="VectorBase:HLOH_058435"/>
<evidence type="ECO:0000313" key="3">
    <source>
        <dbReference type="Proteomes" id="UP000821853"/>
    </source>
</evidence>
<sequence length="589" mass="62271">MSEQLPARHSSAPTLPTRSDNAPLDFLSQLAQRYFGNVYANDGQPPLQHEDQQPSTLQNALGYLADRALLRTSITIGSDTADAGNQEPSPLAKAADYVSRSLFAPEMLDSSSSGSSIGVTIVRPPSRSCLRSARSTINVTDAADDEPNPPKRVPRTASGSRVQYRVRLIPSSDRQRAASTQSLPPGSGPDYYVYLPGMRSWGKLLTPSASCLQCHPECSCLGPMDAYRAASAQMNPYGSFGMSSTLPFWPLPQYPYHYYSPSATVPPFQAWASGQRGTESSTDGAGSTNCVQCKWEASQWPSPHASSNCLQCKWEESQWPSPHAGSKCVQCRWEAGQWPSSPAGAFRDFSTLVQAANQGQSSAVHDFSTLVQTALPGSRRAHTTHNLVTLADVPEEMDGGAEGAAVDPLVVVLKWPGFAEAPAAQGLARPPTSNPEGPNAVPWAEQIASQSHLQDPAQVDTSALQAQKLQTNTAPRVQQGVTAPPMSEPQGAQPAQPLPVAQLPGGVFGSGTGPMAEVAAPGKGNGPTDTAAAAAVEDSELHDSPSHDSPSHESESHESASYLSGSQGSTSSGGIANQVRTQFFAFHCK</sequence>
<comment type="caution">
    <text evidence="2">The sequence shown here is derived from an EMBL/GenBank/DDBJ whole genome shotgun (WGS) entry which is preliminary data.</text>
</comment>
<gene>
    <name evidence="2" type="ORF">HPB48_020868</name>
</gene>
<dbReference type="AlphaFoldDB" id="A0A9J6FL65"/>
<name>A0A9J6FL65_HAELO</name>
<feature type="compositionally biased region" description="Basic and acidic residues" evidence="1">
    <location>
        <begin position="539"/>
        <end position="558"/>
    </location>
</feature>
<feature type="compositionally biased region" description="Low complexity" evidence="1">
    <location>
        <begin position="559"/>
        <end position="574"/>
    </location>
</feature>
<organism evidence="2 3">
    <name type="scientific">Haemaphysalis longicornis</name>
    <name type="common">Bush tick</name>
    <dbReference type="NCBI Taxonomy" id="44386"/>
    <lineage>
        <taxon>Eukaryota</taxon>
        <taxon>Metazoa</taxon>
        <taxon>Ecdysozoa</taxon>
        <taxon>Arthropoda</taxon>
        <taxon>Chelicerata</taxon>
        <taxon>Arachnida</taxon>
        <taxon>Acari</taxon>
        <taxon>Parasitiformes</taxon>
        <taxon>Ixodida</taxon>
        <taxon>Ixodoidea</taxon>
        <taxon>Ixodidae</taxon>
        <taxon>Haemaphysalinae</taxon>
        <taxon>Haemaphysalis</taxon>
    </lineage>
</organism>
<keyword evidence="3" id="KW-1185">Reference proteome</keyword>